<evidence type="ECO:0000313" key="2">
    <source>
        <dbReference type="EMBL" id="CAH1987504.1"/>
    </source>
</evidence>
<reference evidence="2" key="1">
    <citation type="submission" date="2022-03" db="EMBL/GenBank/DDBJ databases">
        <authorList>
            <person name="Sayadi A."/>
        </authorList>
    </citation>
    <scope>NUCLEOTIDE SEQUENCE</scope>
</reference>
<name>A0A9P0KZF8_ACAOB</name>
<feature type="region of interest" description="Disordered" evidence="1">
    <location>
        <begin position="1"/>
        <end position="25"/>
    </location>
</feature>
<proteinExistence type="predicted"/>
<sequence>MIRSLISSQNCNRRSKPSSLSSCTR</sequence>
<dbReference type="AlphaFoldDB" id="A0A9P0KZF8"/>
<protein>
    <submittedName>
        <fullName evidence="2">Uncharacterized protein</fullName>
    </submittedName>
</protein>
<accession>A0A9P0KZF8</accession>
<keyword evidence="3" id="KW-1185">Reference proteome</keyword>
<comment type="caution">
    <text evidence="2">The sequence shown here is derived from an EMBL/GenBank/DDBJ whole genome shotgun (WGS) entry which is preliminary data.</text>
</comment>
<gene>
    <name evidence="2" type="ORF">ACAOBT_LOCUS17882</name>
</gene>
<dbReference type="Proteomes" id="UP001152888">
    <property type="component" value="Unassembled WGS sequence"/>
</dbReference>
<evidence type="ECO:0000256" key="1">
    <source>
        <dbReference type="SAM" id="MobiDB-lite"/>
    </source>
</evidence>
<dbReference type="EMBL" id="CAKOFQ010007020">
    <property type="protein sequence ID" value="CAH1987504.1"/>
    <property type="molecule type" value="Genomic_DNA"/>
</dbReference>
<evidence type="ECO:0000313" key="3">
    <source>
        <dbReference type="Proteomes" id="UP001152888"/>
    </source>
</evidence>
<organism evidence="2 3">
    <name type="scientific">Acanthoscelides obtectus</name>
    <name type="common">Bean weevil</name>
    <name type="synonym">Bruchus obtectus</name>
    <dbReference type="NCBI Taxonomy" id="200917"/>
    <lineage>
        <taxon>Eukaryota</taxon>
        <taxon>Metazoa</taxon>
        <taxon>Ecdysozoa</taxon>
        <taxon>Arthropoda</taxon>
        <taxon>Hexapoda</taxon>
        <taxon>Insecta</taxon>
        <taxon>Pterygota</taxon>
        <taxon>Neoptera</taxon>
        <taxon>Endopterygota</taxon>
        <taxon>Coleoptera</taxon>
        <taxon>Polyphaga</taxon>
        <taxon>Cucujiformia</taxon>
        <taxon>Chrysomeloidea</taxon>
        <taxon>Chrysomelidae</taxon>
        <taxon>Bruchinae</taxon>
        <taxon>Bruchini</taxon>
        <taxon>Acanthoscelides</taxon>
    </lineage>
</organism>